<feature type="compositionally biased region" description="Basic and acidic residues" evidence="1">
    <location>
        <begin position="29"/>
        <end position="38"/>
    </location>
</feature>
<feature type="region of interest" description="Disordered" evidence="1">
    <location>
        <begin position="1"/>
        <end position="71"/>
    </location>
</feature>
<protein>
    <recommendedName>
        <fullName evidence="4">AT DNA binding protein</fullName>
    </recommendedName>
</protein>
<feature type="region of interest" description="Disordered" evidence="1">
    <location>
        <begin position="348"/>
        <end position="426"/>
    </location>
</feature>
<feature type="compositionally biased region" description="Acidic residues" evidence="1">
    <location>
        <begin position="882"/>
        <end position="897"/>
    </location>
</feature>
<organism evidence="2 3">
    <name type="scientific">Aspergillus novoparasiticus</name>
    <dbReference type="NCBI Taxonomy" id="986946"/>
    <lineage>
        <taxon>Eukaryota</taxon>
        <taxon>Fungi</taxon>
        <taxon>Dikarya</taxon>
        <taxon>Ascomycota</taxon>
        <taxon>Pezizomycotina</taxon>
        <taxon>Eurotiomycetes</taxon>
        <taxon>Eurotiomycetidae</taxon>
        <taxon>Eurotiales</taxon>
        <taxon>Aspergillaceae</taxon>
        <taxon>Aspergillus</taxon>
        <taxon>Aspergillus subgen. Circumdati</taxon>
    </lineage>
</organism>
<feature type="compositionally biased region" description="Basic and acidic residues" evidence="1">
    <location>
        <begin position="741"/>
        <end position="750"/>
    </location>
</feature>
<dbReference type="AlphaFoldDB" id="A0A5N6EA40"/>
<feature type="region of interest" description="Disordered" evidence="1">
    <location>
        <begin position="639"/>
        <end position="677"/>
    </location>
</feature>
<proteinExistence type="predicted"/>
<feature type="compositionally biased region" description="Polar residues" evidence="1">
    <location>
        <begin position="971"/>
        <end position="982"/>
    </location>
</feature>
<evidence type="ECO:0000313" key="2">
    <source>
        <dbReference type="EMBL" id="KAB8213643.1"/>
    </source>
</evidence>
<feature type="compositionally biased region" description="Polar residues" evidence="1">
    <location>
        <begin position="45"/>
        <end position="63"/>
    </location>
</feature>
<sequence length="1203" mass="134758">MPPDQRAGVPKHSNSGTGYYSTSHRICKGLHDDAESRRSPGLLQKSLNLSLPDQTRLGSSSSPDILGPPGDVEYLVSSPFKPFPGRQSVMSPANFKLLQTPRFAKRRGSRINLSPAKSSHSIRFDDVVLPGSPSRKLNGRQRSLSPEKVQPDGNVSPWRIRVTLEATQDEEMNQGSPSRKRPRNSTMTTKVPLKDEADAMEQTPRKRRGRPRKSDTMVQSATPNGGSPGHTPGPGGASAQKRKRGRPRKYLSESDAVDNVADQVAISQVDEPSVIEPEPSWAPLNLAADGESDDGLPDDQGYAEPFEAQMEQFDDNPQNQSPRVEYERTYDTPTVDFMDDVYMQNDENIHSTPSKMPSPSHESQIISPDNTIYAGRTPRPPRQYPTPISSSLVEEERQDRGAQNSVSRNRFRQSGVHATNDPTDEHREFDSIMESEGFSMVSLDTLPSAKQHGLSASSQVAKGALKPFLERESNGVLRRKSSIRNQANEDAGLITQPEPSALAQETATVDYRSARAYSSPTSPAPVPVQTSSRRRRRPIARFVRLVRVGIALESALRRPYDRGYPRGLLSSPEIRVSQDQLSSLETSRKRLELLFSEFDSEIQRDLQSALKFGQELAKRRVQAEIENARKVPEMETIAETTPKGLTEASGSREPSREPDGLRDYDTPGSEMRRRMEEWQREREAISREIQLANSSQVIVIDSDVSGPPSPEGDLAAPEADEERDWTSDIDRGDADALSVHGRSEDDHFSEQEEEDEDDGYEDIWQQEANDRGDLSDRSSVSQESSPQTNSSISERSAIDNSYSPAYWTNAHDKVPFLGKSRIKELREQDVDISALLRPGATPKRSRYYYGQSSPPSTENGRDPEQPQPTAVPHSEEAKEGEYEGEEVQGVMQDEEDHLLEPPQPEDYLESSPQRAPGEETFQLDPTTNFENARQHSDLWLEGYGDENLSDAASPEPQTAHETPVLTPERPQPSTTGKQASSWLQKIANLTSQWLKVPKRRSFAEPALSVYDEASDDEDDDRSHSRNVEENYMEEASRPHRGHEQQSFSSSLDDKSPNVEAKDDTYDRPLPLAVSGYFSDDHYILLRRLYRLAKRHPERFIYYPGPGRSDIIGDWIWTSDGLHGVPITERQFAIIDRFVQELAKADLQAGGTGQVGWTEADLHRRLISVIIGEQVREEMKAQLRDEQSTAGHSRRRRAPTSSWY</sequence>
<name>A0A5N6EA40_9EURO</name>
<evidence type="ECO:0000256" key="1">
    <source>
        <dbReference type="SAM" id="MobiDB-lite"/>
    </source>
</evidence>
<feature type="compositionally biased region" description="Basic and acidic residues" evidence="1">
    <location>
        <begin position="1030"/>
        <end position="1043"/>
    </location>
</feature>
<feature type="compositionally biased region" description="Basic and acidic residues" evidence="1">
    <location>
        <begin position="724"/>
        <end position="734"/>
    </location>
</feature>
<dbReference type="GO" id="GO:0003677">
    <property type="term" value="F:DNA binding"/>
    <property type="evidence" value="ECO:0007669"/>
    <property type="project" value="InterPro"/>
</dbReference>
<dbReference type="InterPro" id="IPR017956">
    <property type="entry name" value="AT_hook_DNA-bd_motif"/>
</dbReference>
<feature type="region of interest" description="Disordered" evidence="1">
    <location>
        <begin position="476"/>
        <end position="505"/>
    </location>
</feature>
<feature type="compositionally biased region" description="Basic and acidic residues" evidence="1">
    <location>
        <begin position="653"/>
        <end position="677"/>
    </location>
</feature>
<keyword evidence="3" id="KW-1185">Reference proteome</keyword>
<dbReference type="EMBL" id="ML733586">
    <property type="protein sequence ID" value="KAB8213643.1"/>
    <property type="molecule type" value="Genomic_DNA"/>
</dbReference>
<feature type="compositionally biased region" description="Basic and acidic residues" evidence="1">
    <location>
        <begin position="1051"/>
        <end position="1064"/>
    </location>
</feature>
<accession>A0A5N6EA40</accession>
<feature type="region of interest" description="Disordered" evidence="1">
    <location>
        <begin position="1180"/>
        <end position="1203"/>
    </location>
</feature>
<feature type="compositionally biased region" description="Polar residues" evidence="1">
    <location>
        <begin position="111"/>
        <end position="121"/>
    </location>
</feature>
<feature type="region of interest" description="Disordered" evidence="1">
    <location>
        <begin position="698"/>
        <end position="798"/>
    </location>
</feature>
<feature type="region of interest" description="Disordered" evidence="1">
    <location>
        <begin position="836"/>
        <end position="982"/>
    </location>
</feature>
<reference evidence="2 3" key="1">
    <citation type="submission" date="2019-04" db="EMBL/GenBank/DDBJ databases">
        <title>Fungal friends and foes A comparative genomics study of 23 Aspergillus species from section Flavi.</title>
        <authorList>
            <consortium name="DOE Joint Genome Institute"/>
            <person name="Kjaerbolling I."/>
            <person name="Vesth T.C."/>
            <person name="Frisvad J.C."/>
            <person name="Nybo J.L."/>
            <person name="Theobald S."/>
            <person name="Kildgaard S."/>
            <person name="Petersen T.I."/>
            <person name="Kuo A."/>
            <person name="Sato A."/>
            <person name="Lyhne E.K."/>
            <person name="Kogle M.E."/>
            <person name="Wiebenga A."/>
            <person name="Kun R.S."/>
            <person name="Lubbers R.J."/>
            <person name="Makela M.R."/>
            <person name="Barry K."/>
            <person name="Chovatia M."/>
            <person name="Clum A."/>
            <person name="Daum C."/>
            <person name="Haridas S."/>
            <person name="He G."/>
            <person name="LaButti K."/>
            <person name="Lipzen A."/>
            <person name="Mondo S."/>
            <person name="Pangilinan J."/>
            <person name="Riley R."/>
            <person name="Salamov A."/>
            <person name="Simmons B.A."/>
            <person name="Magnuson J.K."/>
            <person name="Henrissat B."/>
            <person name="Mortensen U.H."/>
            <person name="Larsen T.O."/>
            <person name="De vries R.P."/>
            <person name="Grigoriev I.V."/>
            <person name="Machida M."/>
            <person name="Baker S.E."/>
            <person name="Andersen M.R."/>
        </authorList>
    </citation>
    <scope>NUCLEOTIDE SEQUENCE [LARGE SCALE GENOMIC DNA]</scope>
    <source>
        <strain evidence="2 3">CBS 126849</strain>
    </source>
</reference>
<evidence type="ECO:0000313" key="3">
    <source>
        <dbReference type="Proteomes" id="UP000326799"/>
    </source>
</evidence>
<evidence type="ECO:0008006" key="4">
    <source>
        <dbReference type="Google" id="ProtNLM"/>
    </source>
</evidence>
<dbReference type="Proteomes" id="UP000326799">
    <property type="component" value="Unassembled WGS sequence"/>
</dbReference>
<feature type="compositionally biased region" description="Gly residues" evidence="1">
    <location>
        <begin position="226"/>
        <end position="236"/>
    </location>
</feature>
<feature type="region of interest" description="Disordered" evidence="1">
    <location>
        <begin position="100"/>
        <end position="325"/>
    </location>
</feature>
<gene>
    <name evidence="2" type="ORF">BDV33DRAFT_196794</name>
</gene>
<feature type="region of interest" description="Disordered" evidence="1">
    <location>
        <begin position="514"/>
        <end position="533"/>
    </location>
</feature>
<feature type="compositionally biased region" description="Polar residues" evidence="1">
    <location>
        <begin position="777"/>
        <end position="798"/>
    </location>
</feature>
<dbReference type="SMART" id="SM00384">
    <property type="entry name" value="AT_hook"/>
    <property type="match status" value="2"/>
</dbReference>
<feature type="compositionally biased region" description="Polar residues" evidence="1">
    <location>
        <begin position="350"/>
        <end position="370"/>
    </location>
</feature>
<feature type="compositionally biased region" description="Acidic residues" evidence="1">
    <location>
        <begin position="751"/>
        <end position="761"/>
    </location>
</feature>
<feature type="region of interest" description="Disordered" evidence="1">
    <location>
        <begin position="1030"/>
        <end position="1064"/>
    </location>
</feature>
<feature type="compositionally biased region" description="Polar residues" evidence="1">
    <location>
        <begin position="12"/>
        <end position="24"/>
    </location>
</feature>
<feature type="compositionally biased region" description="Basic residues" evidence="1">
    <location>
        <begin position="240"/>
        <end position="249"/>
    </location>
</feature>